<dbReference type="Proteomes" id="UP000238314">
    <property type="component" value="Unassembled WGS sequence"/>
</dbReference>
<dbReference type="Pfam" id="PF05523">
    <property type="entry name" value="FdtA"/>
    <property type="match status" value="1"/>
</dbReference>
<dbReference type="InterPro" id="IPR011051">
    <property type="entry name" value="RmlC_Cupin_sf"/>
</dbReference>
<organism evidence="3 4">
    <name type="scientific">Chryseobacterium piscicola</name>
    <dbReference type="NCBI Taxonomy" id="551459"/>
    <lineage>
        <taxon>Bacteria</taxon>
        <taxon>Pseudomonadati</taxon>
        <taxon>Bacteroidota</taxon>
        <taxon>Flavobacteriia</taxon>
        <taxon>Flavobacteriales</taxon>
        <taxon>Weeksellaceae</taxon>
        <taxon>Chryseobacterium group</taxon>
        <taxon>Chryseobacterium</taxon>
    </lineage>
</organism>
<keyword evidence="5" id="KW-1185">Reference proteome</keyword>
<dbReference type="InterPro" id="IPR008894">
    <property type="entry name" value="QdtA_cupin_dom"/>
</dbReference>
<evidence type="ECO:0000259" key="1">
    <source>
        <dbReference type="Pfam" id="PF05523"/>
    </source>
</evidence>
<dbReference type="RefSeq" id="WP_076452251.1">
    <property type="nucleotide sequence ID" value="NZ_FTOJ01000008.1"/>
</dbReference>
<dbReference type="AlphaFoldDB" id="A0A1N7NI13"/>
<dbReference type="OrthoDB" id="826649at2"/>
<name>A0A1N7NI13_9FLAO</name>
<evidence type="ECO:0000313" key="4">
    <source>
        <dbReference type="Proteomes" id="UP000186246"/>
    </source>
</evidence>
<reference evidence="2 5" key="1">
    <citation type="submission" date="2016-11" db="EMBL/GenBank/DDBJ databases">
        <title>Whole genomes of Flavobacteriaceae.</title>
        <authorList>
            <person name="Stine C."/>
            <person name="Li C."/>
            <person name="Tadesse D."/>
        </authorList>
    </citation>
    <scope>NUCLEOTIDE SEQUENCE [LARGE SCALE GENOMIC DNA]</scope>
    <source>
        <strain evidence="2 5">DSM 21068</strain>
    </source>
</reference>
<evidence type="ECO:0000313" key="3">
    <source>
        <dbReference type="EMBL" id="SIS97984.1"/>
    </source>
</evidence>
<dbReference type="InterPro" id="IPR014710">
    <property type="entry name" value="RmlC-like_jellyroll"/>
</dbReference>
<sequence length="135" mass="15849">MDFLQGQCFEDNRGKLYCSNDLDLSLVKRMYVIENINTDICRAWQAHKIEKRWFVATKGSFRIKLIKIDDFENPSKNLIIENFVLDSKSMDSMFVDSGFATSIQALENDAKLVVFSDYHFGELSDYYKFDSQNWK</sequence>
<proteinExistence type="predicted"/>
<dbReference type="SUPFAM" id="SSF51182">
    <property type="entry name" value="RmlC-like cupins"/>
    <property type="match status" value="1"/>
</dbReference>
<dbReference type="EMBL" id="MUGO01000024">
    <property type="protein sequence ID" value="PQA90529.1"/>
    <property type="molecule type" value="Genomic_DNA"/>
</dbReference>
<dbReference type="Proteomes" id="UP000186246">
    <property type="component" value="Unassembled WGS sequence"/>
</dbReference>
<gene>
    <name evidence="2" type="ORF">B0A70_14495</name>
    <name evidence="3" type="ORF">SAMN05421796_10823</name>
</gene>
<dbReference type="Gene3D" id="2.60.120.10">
    <property type="entry name" value="Jelly Rolls"/>
    <property type="match status" value="1"/>
</dbReference>
<dbReference type="STRING" id="551459.SAMN05421796_10823"/>
<accession>A0A1N7NI13</accession>
<evidence type="ECO:0000313" key="5">
    <source>
        <dbReference type="Proteomes" id="UP000238314"/>
    </source>
</evidence>
<reference evidence="3" key="3">
    <citation type="submission" date="2017-01" db="EMBL/GenBank/DDBJ databases">
        <authorList>
            <person name="Mah S.A."/>
            <person name="Swanson W.J."/>
            <person name="Moy G.W."/>
            <person name="Vacquier V.D."/>
        </authorList>
    </citation>
    <scope>NUCLEOTIDE SEQUENCE [LARGE SCALE GENOMIC DNA]</scope>
    <source>
        <strain evidence="3">DSM 21068</strain>
    </source>
</reference>
<evidence type="ECO:0000313" key="2">
    <source>
        <dbReference type="EMBL" id="PQA90529.1"/>
    </source>
</evidence>
<feature type="domain" description="Sugar 3,4-ketoisomerase QdtA cupin" evidence="1">
    <location>
        <begin position="9"/>
        <end position="128"/>
    </location>
</feature>
<reference evidence="4" key="2">
    <citation type="submission" date="2017-01" db="EMBL/GenBank/DDBJ databases">
        <authorList>
            <person name="Varghese N."/>
            <person name="Submissions S."/>
        </authorList>
    </citation>
    <scope>NUCLEOTIDE SEQUENCE [LARGE SCALE GENOMIC DNA]</scope>
    <source>
        <strain evidence="4">DSM 21068</strain>
    </source>
</reference>
<dbReference type="EMBL" id="FTOJ01000008">
    <property type="protein sequence ID" value="SIS97984.1"/>
    <property type="molecule type" value="Genomic_DNA"/>
</dbReference>
<protein>
    <submittedName>
        <fullName evidence="3">dTDP-4-dehydrorhamnose 3,5-epimerase</fullName>
    </submittedName>
</protein>